<reference evidence="1" key="1">
    <citation type="journal article" date="2020" name="Microbiol. Resour. Announc.">
        <title>Complete Genome Sequence of Novel Psychrotolerant Legionella Strain TUM19329, Isolated from Antarctic Lake Sediment.</title>
        <authorList>
            <person name="Shimada S."/>
            <person name="Nakai R."/>
            <person name="Aoki K."/>
            <person name="Shimoeda N."/>
            <person name="Ohno G."/>
            <person name="Miyazaki Y."/>
            <person name="Kudoh S."/>
            <person name="Imura S."/>
            <person name="Watanabe K."/>
            <person name="Ishii Y."/>
            <person name="Tateda K."/>
        </authorList>
    </citation>
    <scope>NUCLEOTIDE SEQUENCE [LARGE SCALE GENOMIC DNA]</scope>
    <source>
        <strain evidence="1">TUM19329</strain>
    </source>
</reference>
<organism evidence="1 2">
    <name type="scientific">Legionella antarctica</name>
    <dbReference type="NCBI Taxonomy" id="2708020"/>
    <lineage>
        <taxon>Bacteria</taxon>
        <taxon>Pseudomonadati</taxon>
        <taxon>Pseudomonadota</taxon>
        <taxon>Gammaproteobacteria</taxon>
        <taxon>Legionellales</taxon>
        <taxon>Legionellaceae</taxon>
        <taxon>Legionella</taxon>
    </lineage>
</organism>
<dbReference type="EMBL" id="AP022839">
    <property type="protein sequence ID" value="BCA94984.1"/>
    <property type="molecule type" value="Genomic_DNA"/>
</dbReference>
<keyword evidence="2" id="KW-1185">Reference proteome</keyword>
<sequence>MLSRYRDKRKNAAKKRKNVTIDAVLTNAARASSKGASRNNKVKSNAVDLLNNLVFCKIYSKNIPERK</sequence>
<evidence type="ECO:0000313" key="1">
    <source>
        <dbReference type="EMBL" id="BCA94984.1"/>
    </source>
</evidence>
<accession>A0A6F8T2S4</accession>
<name>A0A6F8T2S4_9GAMM</name>
<dbReference type="KEGG" id="lant:TUM19329_13450"/>
<dbReference type="Proteomes" id="UP000502894">
    <property type="component" value="Chromosome"/>
</dbReference>
<proteinExistence type="predicted"/>
<dbReference type="AlphaFoldDB" id="A0A6F8T2S4"/>
<protein>
    <submittedName>
        <fullName evidence="1">Uncharacterized protein</fullName>
    </submittedName>
</protein>
<gene>
    <name evidence="1" type="ORF">TUM19329_13450</name>
</gene>
<evidence type="ECO:0000313" key="2">
    <source>
        <dbReference type="Proteomes" id="UP000502894"/>
    </source>
</evidence>